<evidence type="ECO:0000313" key="2">
    <source>
        <dbReference type="Proteomes" id="UP000305948"/>
    </source>
</evidence>
<organism evidence="1 2">
    <name type="scientific">Heliocybe sulcata</name>
    <dbReference type="NCBI Taxonomy" id="5364"/>
    <lineage>
        <taxon>Eukaryota</taxon>
        <taxon>Fungi</taxon>
        <taxon>Dikarya</taxon>
        <taxon>Basidiomycota</taxon>
        <taxon>Agaricomycotina</taxon>
        <taxon>Agaricomycetes</taxon>
        <taxon>Gloeophyllales</taxon>
        <taxon>Gloeophyllaceae</taxon>
        <taxon>Heliocybe</taxon>
    </lineage>
</organism>
<sequence>MTCHRPSSFSNICPPSQSSSVSLTFPPSMPVLALNVQCSNAVSIPSYGRFLVIRIHNSSGVENTSELMYLLLAQSGSWPFAVQWLDTSRPSSSALLVRLASPALKVQARRLRDDAVRHRGGGHCSGWSLRGASHGDLAANTEAGGVAVGMEAGCWVLMWSLPGCRKMLLTKAIANESRTNLIRDRSH</sequence>
<reference evidence="1 2" key="1">
    <citation type="journal article" date="2019" name="Nat. Ecol. Evol.">
        <title>Megaphylogeny resolves global patterns of mushroom evolution.</title>
        <authorList>
            <person name="Varga T."/>
            <person name="Krizsan K."/>
            <person name="Foldi C."/>
            <person name="Dima B."/>
            <person name="Sanchez-Garcia M."/>
            <person name="Sanchez-Ramirez S."/>
            <person name="Szollosi G.J."/>
            <person name="Szarkandi J.G."/>
            <person name="Papp V."/>
            <person name="Albert L."/>
            <person name="Andreopoulos W."/>
            <person name="Angelini C."/>
            <person name="Antonin V."/>
            <person name="Barry K.W."/>
            <person name="Bougher N.L."/>
            <person name="Buchanan P."/>
            <person name="Buyck B."/>
            <person name="Bense V."/>
            <person name="Catcheside P."/>
            <person name="Chovatia M."/>
            <person name="Cooper J."/>
            <person name="Damon W."/>
            <person name="Desjardin D."/>
            <person name="Finy P."/>
            <person name="Geml J."/>
            <person name="Haridas S."/>
            <person name="Hughes K."/>
            <person name="Justo A."/>
            <person name="Karasinski D."/>
            <person name="Kautmanova I."/>
            <person name="Kiss B."/>
            <person name="Kocsube S."/>
            <person name="Kotiranta H."/>
            <person name="LaButti K.M."/>
            <person name="Lechner B.E."/>
            <person name="Liimatainen K."/>
            <person name="Lipzen A."/>
            <person name="Lukacs Z."/>
            <person name="Mihaltcheva S."/>
            <person name="Morgado L.N."/>
            <person name="Niskanen T."/>
            <person name="Noordeloos M.E."/>
            <person name="Ohm R.A."/>
            <person name="Ortiz-Santana B."/>
            <person name="Ovrebo C."/>
            <person name="Racz N."/>
            <person name="Riley R."/>
            <person name="Savchenko A."/>
            <person name="Shiryaev A."/>
            <person name="Soop K."/>
            <person name="Spirin V."/>
            <person name="Szebenyi C."/>
            <person name="Tomsovsky M."/>
            <person name="Tulloss R.E."/>
            <person name="Uehling J."/>
            <person name="Grigoriev I.V."/>
            <person name="Vagvolgyi C."/>
            <person name="Papp T."/>
            <person name="Martin F.M."/>
            <person name="Miettinen O."/>
            <person name="Hibbett D.S."/>
            <person name="Nagy L.G."/>
        </authorList>
    </citation>
    <scope>NUCLEOTIDE SEQUENCE [LARGE SCALE GENOMIC DNA]</scope>
    <source>
        <strain evidence="1 2">OMC1185</strain>
    </source>
</reference>
<evidence type="ECO:0000313" key="1">
    <source>
        <dbReference type="EMBL" id="TFK46140.1"/>
    </source>
</evidence>
<proteinExistence type="predicted"/>
<keyword evidence="2" id="KW-1185">Reference proteome</keyword>
<protein>
    <submittedName>
        <fullName evidence="1">Uncharacterized protein</fullName>
    </submittedName>
</protein>
<name>A0A5C3MLG0_9AGAM</name>
<dbReference type="EMBL" id="ML213533">
    <property type="protein sequence ID" value="TFK46140.1"/>
    <property type="molecule type" value="Genomic_DNA"/>
</dbReference>
<gene>
    <name evidence="1" type="ORF">OE88DRAFT_1057378</name>
</gene>
<accession>A0A5C3MLG0</accession>
<dbReference type="Proteomes" id="UP000305948">
    <property type="component" value="Unassembled WGS sequence"/>
</dbReference>
<dbReference type="AlphaFoldDB" id="A0A5C3MLG0"/>